<keyword evidence="1" id="KW-0808">Transferase</keyword>
<reference evidence="2" key="2">
    <citation type="submission" date="2010-02" db="EMBL/GenBank/DDBJ databases">
        <title>Complete genome sequence of Marinobacter adhaerens type strain (HP15).</title>
        <authorList>
            <person name="Gaerdes A.A.M."/>
            <person name="Kaeppel E."/>
            <person name="Shezad A."/>
            <person name="Seebah S."/>
            <person name="Teeling H."/>
            <person name="Yarza P."/>
            <person name="Gloeckner F.O."/>
            <person name="Ullrich M.S."/>
        </authorList>
    </citation>
    <scope>NUCLEOTIDE SEQUENCE [LARGE SCALE GENOMIC DNA]</scope>
    <source>
        <strain evidence="2">DSM 23420 / HP15</strain>
        <plasmid evidence="2">Plasmid pHP-187</plasmid>
    </source>
</reference>
<evidence type="ECO:0000313" key="2">
    <source>
        <dbReference type="Proteomes" id="UP000007077"/>
    </source>
</evidence>
<dbReference type="SUPFAM" id="SSF53756">
    <property type="entry name" value="UDP-Glycosyltransferase/glycogen phosphorylase"/>
    <property type="match status" value="1"/>
</dbReference>
<dbReference type="Proteomes" id="UP000007077">
    <property type="component" value="Plasmid pHP-187"/>
</dbReference>
<protein>
    <submittedName>
        <fullName evidence="1">Glycosyl transferase, group 1</fullName>
        <ecNumber evidence="1">2.4.-.-</ecNumber>
    </submittedName>
</protein>
<reference evidence="1 2" key="1">
    <citation type="journal article" date="2010" name="Stand. Genomic Sci.">
        <title>Complete genome sequence of Marinobacter adhaerens type strain (HP15), a diatom-interacting marine microorganism.</title>
        <authorList>
            <person name="Gardes A."/>
            <person name="Kaeppel E."/>
            <person name="Shehzad A."/>
            <person name="Seebah S."/>
            <person name="Teeling H."/>
            <person name="Yarza P."/>
            <person name="Glockner F.O."/>
            <person name="Grossart H.P."/>
            <person name="Ullrich M.S."/>
        </authorList>
    </citation>
    <scope>NUCLEOTIDE SEQUENCE [LARGE SCALE GENOMIC DNA]</scope>
    <source>
        <strain evidence="2">DSM 23420 / HP15</strain>
        <plasmid evidence="2">Plasmid pHP-187</plasmid>
    </source>
</reference>
<gene>
    <name evidence="1" type="ordered locus">HP15_p187g59</name>
</gene>
<proteinExistence type="predicted"/>
<dbReference type="PATRIC" id="fig|225937.3.peg.4288"/>
<dbReference type="PANTHER" id="PTHR12526">
    <property type="entry name" value="GLYCOSYLTRANSFERASE"/>
    <property type="match status" value="1"/>
</dbReference>
<dbReference type="CDD" id="cd03801">
    <property type="entry name" value="GT4_PimA-like"/>
    <property type="match status" value="1"/>
</dbReference>
<dbReference type="CAZy" id="GT4">
    <property type="family name" value="Glycosyltransferase Family 4"/>
</dbReference>
<dbReference type="Gene3D" id="3.40.50.2000">
    <property type="entry name" value="Glycogen Phosphorylase B"/>
    <property type="match status" value="2"/>
</dbReference>
<dbReference type="EMBL" id="CP001980">
    <property type="protein sequence ID" value="ADQ00056.1"/>
    <property type="molecule type" value="Genomic_DNA"/>
</dbReference>
<dbReference type="HOGENOM" id="CLU_062433_0_0_6"/>
<dbReference type="AlphaFoldDB" id="E4PS21"/>
<keyword evidence="1" id="KW-0328">Glycosyltransferase</keyword>
<geneLocation type="plasmid" evidence="1 2">
    <name>pHP-187</name>
</geneLocation>
<keyword evidence="1" id="KW-0614">Plasmid</keyword>
<organism evidence="1 2">
    <name type="scientific">Marinobacter adhaerens (strain DSM 23420 / HP15)</name>
    <dbReference type="NCBI Taxonomy" id="225937"/>
    <lineage>
        <taxon>Bacteria</taxon>
        <taxon>Pseudomonadati</taxon>
        <taxon>Pseudomonadota</taxon>
        <taxon>Gammaproteobacteria</taxon>
        <taxon>Pseudomonadales</taxon>
        <taxon>Marinobacteraceae</taxon>
        <taxon>Marinobacter</taxon>
    </lineage>
</organism>
<dbReference type="GO" id="GO:0016757">
    <property type="term" value="F:glycosyltransferase activity"/>
    <property type="evidence" value="ECO:0007669"/>
    <property type="project" value="UniProtKB-KW"/>
</dbReference>
<dbReference type="EC" id="2.4.-.-" evidence="1"/>
<sequence length="349" mass="39055">MGASSRLRSLQYIPRLSSEGMNIVVNSLLDKEYLETLYRVGKKPRLRSCFLYLRRLIKFLTFFKYDLVWIEYEVFPYLPAVAERLLRLLGKPYVVDYDDAVFHNYDRSDNRLISVFLGNKIDAVMRNSSCVVAGNEYLAMRARKAGARRVELVPTVVDRERYQCGRSDLTTKPIIGWIGSPSTQRYVVDIRDALKKVCNETGAQLLLVGATEIVREQLPGIPVDVVRWTEKSEAALVGQMDVGIMPLEDGPWENGKCGYKLIQYMACGVPVVASPVGVNVEIVSESHCGHLADSVNEWAEALIGILSSGTLQSELGMAGRKAVEQKYCLQVQVPVWSSILRSVAQRGNA</sequence>
<dbReference type="Pfam" id="PF13692">
    <property type="entry name" value="Glyco_trans_1_4"/>
    <property type="match status" value="1"/>
</dbReference>
<accession>E4PS21</accession>
<name>E4PS21_MARAH</name>
<evidence type="ECO:0000313" key="1">
    <source>
        <dbReference type="EMBL" id="ADQ00056.1"/>
    </source>
</evidence>
<dbReference type="KEGG" id="mad:HP15_p187g59"/>